<dbReference type="EMBL" id="CAJJDN010000158">
    <property type="protein sequence ID" value="CAD8125332.1"/>
    <property type="molecule type" value="Genomic_DNA"/>
</dbReference>
<evidence type="ECO:0000256" key="4">
    <source>
        <dbReference type="SAM" id="SignalP"/>
    </source>
</evidence>
<evidence type="ECO:0000256" key="2">
    <source>
        <dbReference type="ARBA" id="ARBA00022824"/>
    </source>
</evidence>
<protein>
    <recommendedName>
        <fullName evidence="7">Transmembrane protein</fullName>
    </recommendedName>
</protein>
<feature type="transmembrane region" description="Helical" evidence="3">
    <location>
        <begin position="343"/>
        <end position="361"/>
    </location>
</feature>
<comment type="subcellular location">
    <subcellularLocation>
        <location evidence="1">Endoplasmic reticulum membrane</location>
        <topology evidence="1">Multi-pass membrane protein</topology>
    </subcellularLocation>
</comment>
<feature type="transmembrane region" description="Helical" evidence="3">
    <location>
        <begin position="457"/>
        <end position="476"/>
    </location>
</feature>
<proteinExistence type="predicted"/>
<dbReference type="GO" id="GO:0042500">
    <property type="term" value="F:aspartic endopeptidase activity, intramembrane cleaving"/>
    <property type="evidence" value="ECO:0007669"/>
    <property type="project" value="InterPro"/>
</dbReference>
<keyword evidence="3" id="KW-0472">Membrane</keyword>
<keyword evidence="3" id="KW-1133">Transmembrane helix</keyword>
<comment type="caution">
    <text evidence="5">The sequence shown here is derived from an EMBL/GenBank/DDBJ whole genome shotgun (WGS) entry which is preliminary data.</text>
</comment>
<feature type="signal peptide" evidence="4">
    <location>
        <begin position="1"/>
        <end position="15"/>
    </location>
</feature>
<keyword evidence="6" id="KW-1185">Reference proteome</keyword>
<dbReference type="GO" id="GO:0098554">
    <property type="term" value="C:cytoplasmic side of endoplasmic reticulum membrane"/>
    <property type="evidence" value="ECO:0007669"/>
    <property type="project" value="TreeGrafter"/>
</dbReference>
<keyword evidence="4" id="KW-0732">Signal</keyword>
<reference evidence="5" key="1">
    <citation type="submission" date="2021-01" db="EMBL/GenBank/DDBJ databases">
        <authorList>
            <consortium name="Genoscope - CEA"/>
            <person name="William W."/>
        </authorList>
    </citation>
    <scope>NUCLEOTIDE SEQUENCE</scope>
</reference>
<feature type="chain" id="PRO_5035861544" description="Transmembrane protein" evidence="4">
    <location>
        <begin position="16"/>
        <end position="534"/>
    </location>
</feature>
<dbReference type="Proteomes" id="UP000692954">
    <property type="component" value="Unassembled WGS sequence"/>
</dbReference>
<dbReference type="GO" id="GO:0098553">
    <property type="term" value="C:lumenal side of endoplasmic reticulum membrane"/>
    <property type="evidence" value="ECO:0007669"/>
    <property type="project" value="TreeGrafter"/>
</dbReference>
<dbReference type="GO" id="GO:0033619">
    <property type="term" value="P:membrane protein proteolysis"/>
    <property type="evidence" value="ECO:0007669"/>
    <property type="project" value="TreeGrafter"/>
</dbReference>
<dbReference type="Pfam" id="PF04258">
    <property type="entry name" value="Peptidase_A22B"/>
    <property type="match status" value="1"/>
</dbReference>
<dbReference type="AlphaFoldDB" id="A0A8S1RDJ4"/>
<dbReference type="InterPro" id="IPR007369">
    <property type="entry name" value="Peptidase_A22B_SPP"/>
</dbReference>
<dbReference type="PANTHER" id="PTHR12174">
    <property type="entry name" value="SIGNAL PEPTIDE PEPTIDASE"/>
    <property type="match status" value="1"/>
</dbReference>
<sequence>MFLSIFIFFVEYAFSQTITLMDTFENSWIIYSKVSLYNNLFHWQETSCCTPPNLELINATQYSNFQNTLQIILDGYVIKNEQFKLKNLGYSSNITYHINNSTNIAIENVCEQAKSDANTIESGMIEFELGVYDSESNLSLYLTFQYWLVCQYVLYSEQQQIKINFDASTFFIILLGCLCVWIFTKMAKIRSLKIEINLKKYPFIKRLIAVQSFQLEDQVLYFQGFIVNWILYIIYIVASILFYVLVHYINSWYEVVLILCLILSLFCCWFIINELQCFFSVNLKLQAQIFLSIRVCDCISIFLSIVLVTLYIILNQAWYISDLITFCISGSLLRLFKVISLRGVTILYGAIIIFDCIYYFYLLTQLFSVNYQIVVLQYSNYPVLFQIPQIKYNLNKVCVWLSLMDLVVPGLSISYLYRFDKNRNSRVYFVIGMLGLFFGIILWSLGTLSATSSGIQLPQSIFVYPLIILFTCLWALRQGDFRIIWFGQFYDKYLMDNFTVDYNPESSKEVLETSGLKKEQIATLMEGLKLNSQL</sequence>
<gene>
    <name evidence="5" type="ORF">PSON_ATCC_30995.1.T1580055</name>
</gene>
<keyword evidence="2" id="KW-0256">Endoplasmic reticulum</keyword>
<evidence type="ECO:0000313" key="6">
    <source>
        <dbReference type="Proteomes" id="UP000692954"/>
    </source>
</evidence>
<dbReference type="GO" id="GO:0006465">
    <property type="term" value="P:signal peptide processing"/>
    <property type="evidence" value="ECO:0007669"/>
    <property type="project" value="TreeGrafter"/>
</dbReference>
<name>A0A8S1RDJ4_9CILI</name>
<accession>A0A8S1RDJ4</accession>
<organism evidence="5 6">
    <name type="scientific">Paramecium sonneborni</name>
    <dbReference type="NCBI Taxonomy" id="65129"/>
    <lineage>
        <taxon>Eukaryota</taxon>
        <taxon>Sar</taxon>
        <taxon>Alveolata</taxon>
        <taxon>Ciliophora</taxon>
        <taxon>Intramacronucleata</taxon>
        <taxon>Oligohymenophorea</taxon>
        <taxon>Peniculida</taxon>
        <taxon>Parameciidae</taxon>
        <taxon>Paramecium</taxon>
    </lineage>
</organism>
<feature type="transmembrane region" description="Helical" evidence="3">
    <location>
        <begin position="167"/>
        <end position="184"/>
    </location>
</feature>
<dbReference type="PANTHER" id="PTHR12174:SF23">
    <property type="entry name" value="MINOR HISTOCOMPATIBILITY ANTIGEN H13"/>
    <property type="match status" value="1"/>
</dbReference>
<evidence type="ECO:0000256" key="3">
    <source>
        <dbReference type="SAM" id="Phobius"/>
    </source>
</evidence>
<keyword evidence="3" id="KW-0812">Transmembrane</keyword>
<evidence type="ECO:0000313" key="5">
    <source>
        <dbReference type="EMBL" id="CAD8125332.1"/>
    </source>
</evidence>
<evidence type="ECO:0000256" key="1">
    <source>
        <dbReference type="ARBA" id="ARBA00004477"/>
    </source>
</evidence>
<feature type="transmembrane region" description="Helical" evidence="3">
    <location>
        <begin position="252"/>
        <end position="272"/>
    </location>
</feature>
<feature type="transmembrane region" description="Helical" evidence="3">
    <location>
        <begin position="426"/>
        <end position="445"/>
    </location>
</feature>
<evidence type="ECO:0008006" key="7">
    <source>
        <dbReference type="Google" id="ProtNLM"/>
    </source>
</evidence>
<feature type="transmembrane region" description="Helical" evidence="3">
    <location>
        <begin position="293"/>
        <end position="313"/>
    </location>
</feature>
<feature type="transmembrane region" description="Helical" evidence="3">
    <location>
        <begin position="225"/>
        <end position="246"/>
    </location>
</feature>
<dbReference type="OrthoDB" id="294404at2759"/>